<dbReference type="STRING" id="714943.Mucpa_5636"/>
<evidence type="ECO:0000313" key="2">
    <source>
        <dbReference type="Proteomes" id="UP000002774"/>
    </source>
</evidence>
<organism evidence="1 2">
    <name type="scientific">Mucilaginibacter paludis DSM 18603</name>
    <dbReference type="NCBI Taxonomy" id="714943"/>
    <lineage>
        <taxon>Bacteria</taxon>
        <taxon>Pseudomonadati</taxon>
        <taxon>Bacteroidota</taxon>
        <taxon>Sphingobacteriia</taxon>
        <taxon>Sphingobacteriales</taxon>
        <taxon>Sphingobacteriaceae</taxon>
        <taxon>Mucilaginibacter</taxon>
    </lineage>
</organism>
<gene>
    <name evidence="1" type="ORF">Mucpa_5636</name>
</gene>
<dbReference type="HOGENOM" id="CLU_2193981_0_0_10"/>
<sequence>MNTKLKYGLWVLIALFLLTNYTPVAWLLKEDYTYANSDNTYTDSEEGGKGFTYETIVRRYATFLCKHPDKDLGDNRLFRTFTFKPWCIWEWHDMIFHSERFWLPYKKP</sequence>
<evidence type="ECO:0000313" key="1">
    <source>
        <dbReference type="EMBL" id="EHQ29705.1"/>
    </source>
</evidence>
<dbReference type="RefSeq" id="WP_008511036.1">
    <property type="nucleotide sequence ID" value="NZ_CM001403.1"/>
</dbReference>
<protein>
    <submittedName>
        <fullName evidence="1">Uncharacterized protein</fullName>
    </submittedName>
</protein>
<dbReference type="EMBL" id="CM001403">
    <property type="protein sequence ID" value="EHQ29705.1"/>
    <property type="molecule type" value="Genomic_DNA"/>
</dbReference>
<dbReference type="Proteomes" id="UP000002774">
    <property type="component" value="Chromosome"/>
</dbReference>
<accession>H1Y170</accession>
<keyword evidence="2" id="KW-1185">Reference proteome</keyword>
<reference evidence="1" key="1">
    <citation type="submission" date="2011-09" db="EMBL/GenBank/DDBJ databases">
        <title>The permanent draft genome of Mucilaginibacter paludis DSM 18603.</title>
        <authorList>
            <consortium name="US DOE Joint Genome Institute (JGI-PGF)"/>
            <person name="Lucas S."/>
            <person name="Han J."/>
            <person name="Lapidus A."/>
            <person name="Bruce D."/>
            <person name="Goodwin L."/>
            <person name="Pitluck S."/>
            <person name="Peters L."/>
            <person name="Kyrpides N."/>
            <person name="Mavromatis K."/>
            <person name="Ivanova N."/>
            <person name="Mikhailova N."/>
            <person name="Held B."/>
            <person name="Detter J.C."/>
            <person name="Tapia R."/>
            <person name="Han C."/>
            <person name="Land M."/>
            <person name="Hauser L."/>
            <person name="Markowitz V."/>
            <person name="Cheng J.-F."/>
            <person name="Hugenholtz P."/>
            <person name="Woyke T."/>
            <person name="Wu D."/>
            <person name="Tindall B."/>
            <person name="Brambilla E."/>
            <person name="Klenk H.-P."/>
            <person name="Eisen J.A."/>
        </authorList>
    </citation>
    <scope>NUCLEOTIDE SEQUENCE [LARGE SCALE GENOMIC DNA]</scope>
    <source>
        <strain evidence="1">DSM 18603</strain>
    </source>
</reference>
<proteinExistence type="predicted"/>
<dbReference type="AlphaFoldDB" id="H1Y170"/>
<name>H1Y170_9SPHI</name>
<dbReference type="OrthoDB" id="771644at2"/>